<gene>
    <name evidence="2" type="ORF">LWI28_005778</name>
</gene>
<sequence length="110" mass="11923">MFLDHIGIHDANTVEILAIARACELCVFKRELVGWDIAIVCDSKVVLSSVNNDGIGSLNHVQTIYNIRNLWRGLGHASVIYNSRAANSMADALAKKGSDGGEVLLTWGDI</sequence>
<dbReference type="SUPFAM" id="SSF53098">
    <property type="entry name" value="Ribonuclease H-like"/>
    <property type="match status" value="1"/>
</dbReference>
<protein>
    <recommendedName>
        <fullName evidence="1">RNase H type-1 domain-containing protein</fullName>
    </recommendedName>
</protein>
<proteinExistence type="predicted"/>
<evidence type="ECO:0000313" key="2">
    <source>
        <dbReference type="EMBL" id="KAI9160177.1"/>
    </source>
</evidence>
<accession>A0AAD5IDH6</accession>
<evidence type="ECO:0000259" key="1">
    <source>
        <dbReference type="Pfam" id="PF13456"/>
    </source>
</evidence>
<comment type="caution">
    <text evidence="2">The sequence shown here is derived from an EMBL/GenBank/DDBJ whole genome shotgun (WGS) entry which is preliminary data.</text>
</comment>
<dbReference type="GO" id="GO:0004523">
    <property type="term" value="F:RNA-DNA hybrid ribonuclease activity"/>
    <property type="evidence" value="ECO:0007669"/>
    <property type="project" value="InterPro"/>
</dbReference>
<dbReference type="Proteomes" id="UP001064489">
    <property type="component" value="Chromosome 2"/>
</dbReference>
<dbReference type="InterPro" id="IPR012337">
    <property type="entry name" value="RNaseH-like_sf"/>
</dbReference>
<dbReference type="Pfam" id="PF13456">
    <property type="entry name" value="RVT_3"/>
    <property type="match status" value="1"/>
</dbReference>
<organism evidence="2 3">
    <name type="scientific">Acer negundo</name>
    <name type="common">Box elder</name>
    <dbReference type="NCBI Taxonomy" id="4023"/>
    <lineage>
        <taxon>Eukaryota</taxon>
        <taxon>Viridiplantae</taxon>
        <taxon>Streptophyta</taxon>
        <taxon>Embryophyta</taxon>
        <taxon>Tracheophyta</taxon>
        <taxon>Spermatophyta</taxon>
        <taxon>Magnoliopsida</taxon>
        <taxon>eudicotyledons</taxon>
        <taxon>Gunneridae</taxon>
        <taxon>Pentapetalae</taxon>
        <taxon>rosids</taxon>
        <taxon>malvids</taxon>
        <taxon>Sapindales</taxon>
        <taxon>Sapindaceae</taxon>
        <taxon>Hippocastanoideae</taxon>
        <taxon>Acereae</taxon>
        <taxon>Acer</taxon>
    </lineage>
</organism>
<dbReference type="GO" id="GO:0003676">
    <property type="term" value="F:nucleic acid binding"/>
    <property type="evidence" value="ECO:0007669"/>
    <property type="project" value="InterPro"/>
</dbReference>
<keyword evidence="3" id="KW-1185">Reference proteome</keyword>
<dbReference type="InterPro" id="IPR002156">
    <property type="entry name" value="RNaseH_domain"/>
</dbReference>
<feature type="domain" description="RNase H type-1" evidence="1">
    <location>
        <begin position="13"/>
        <end position="96"/>
    </location>
</feature>
<evidence type="ECO:0000313" key="3">
    <source>
        <dbReference type="Proteomes" id="UP001064489"/>
    </source>
</evidence>
<dbReference type="Gene3D" id="3.30.420.10">
    <property type="entry name" value="Ribonuclease H-like superfamily/Ribonuclease H"/>
    <property type="match status" value="1"/>
</dbReference>
<name>A0AAD5IDH6_ACENE</name>
<reference evidence="2" key="2">
    <citation type="submission" date="2023-02" db="EMBL/GenBank/DDBJ databases">
        <authorList>
            <person name="Swenson N.G."/>
            <person name="Wegrzyn J.L."/>
            <person name="Mcevoy S.L."/>
        </authorList>
    </citation>
    <scope>NUCLEOTIDE SEQUENCE</scope>
    <source>
        <strain evidence="2">91603</strain>
        <tissue evidence="2">Leaf</tissue>
    </source>
</reference>
<dbReference type="AlphaFoldDB" id="A0AAD5IDH6"/>
<dbReference type="EMBL" id="JAJSOW010000106">
    <property type="protein sequence ID" value="KAI9160177.1"/>
    <property type="molecule type" value="Genomic_DNA"/>
</dbReference>
<reference evidence="2" key="1">
    <citation type="journal article" date="2022" name="Plant J.">
        <title>Strategies of tolerance reflected in two North American maple genomes.</title>
        <authorList>
            <person name="McEvoy S.L."/>
            <person name="Sezen U.U."/>
            <person name="Trouern-Trend A."/>
            <person name="McMahon S.M."/>
            <person name="Schaberg P.G."/>
            <person name="Yang J."/>
            <person name="Wegrzyn J.L."/>
            <person name="Swenson N.G."/>
        </authorList>
    </citation>
    <scope>NUCLEOTIDE SEQUENCE</scope>
    <source>
        <strain evidence="2">91603</strain>
    </source>
</reference>
<dbReference type="InterPro" id="IPR036397">
    <property type="entry name" value="RNaseH_sf"/>
</dbReference>